<name>A0A833YRY0_9CHIR</name>
<evidence type="ECO:0000256" key="1">
    <source>
        <dbReference type="SAM" id="MobiDB-lite"/>
    </source>
</evidence>
<organism evidence="2 3">
    <name type="scientific">Phyllostomus discolor</name>
    <name type="common">pale spear-nosed bat</name>
    <dbReference type="NCBI Taxonomy" id="89673"/>
    <lineage>
        <taxon>Eukaryota</taxon>
        <taxon>Metazoa</taxon>
        <taxon>Chordata</taxon>
        <taxon>Craniata</taxon>
        <taxon>Vertebrata</taxon>
        <taxon>Euteleostomi</taxon>
        <taxon>Mammalia</taxon>
        <taxon>Eutheria</taxon>
        <taxon>Laurasiatheria</taxon>
        <taxon>Chiroptera</taxon>
        <taxon>Yangochiroptera</taxon>
        <taxon>Phyllostomidae</taxon>
        <taxon>Phyllostominae</taxon>
        <taxon>Phyllostomus</taxon>
    </lineage>
</organism>
<proteinExistence type="predicted"/>
<evidence type="ECO:0000313" key="3">
    <source>
        <dbReference type="Proteomes" id="UP000664940"/>
    </source>
</evidence>
<accession>A0A833YRY0</accession>
<comment type="caution">
    <text evidence="2">The sequence shown here is derived from an EMBL/GenBank/DDBJ whole genome shotgun (WGS) entry which is preliminary data.</text>
</comment>
<evidence type="ECO:0000313" key="2">
    <source>
        <dbReference type="EMBL" id="KAF6078245.1"/>
    </source>
</evidence>
<dbReference type="EMBL" id="JABVXQ010000014">
    <property type="protein sequence ID" value="KAF6078245.1"/>
    <property type="molecule type" value="Genomic_DNA"/>
</dbReference>
<gene>
    <name evidence="2" type="ORF">HJG60_009122</name>
</gene>
<dbReference type="Proteomes" id="UP000664940">
    <property type="component" value="Unassembled WGS sequence"/>
</dbReference>
<sequence length="149" mass="16342">MKTALVVIQRINWEERKAVAILGRKGEVTSGTAMRVSERSGQASFGWHSCGRAMNGPPGCTSVPLQGRREGKGKANRQGLPEQRGQGEEELLHIASRFDFVSVNLRHLSILQGQRPVENIAWWCRVESGLSKDMGAKATEVLELSTETG</sequence>
<protein>
    <submittedName>
        <fullName evidence="2">Uncharacterized protein</fullName>
    </submittedName>
</protein>
<dbReference type="AlphaFoldDB" id="A0A833YRY0"/>
<reference evidence="2 3" key="1">
    <citation type="journal article" date="2020" name="Nature">
        <title>Six reference-quality genomes reveal evolution of bat adaptations.</title>
        <authorList>
            <person name="Jebb D."/>
            <person name="Huang Z."/>
            <person name="Pippel M."/>
            <person name="Hughes G.M."/>
            <person name="Lavrichenko K."/>
            <person name="Devanna P."/>
            <person name="Winkler S."/>
            <person name="Jermiin L.S."/>
            <person name="Skirmuntt E.C."/>
            <person name="Katzourakis A."/>
            <person name="Burkitt-Gray L."/>
            <person name="Ray D.A."/>
            <person name="Sullivan K.A.M."/>
            <person name="Roscito J.G."/>
            <person name="Kirilenko B.M."/>
            <person name="Davalos L.M."/>
            <person name="Corthals A.P."/>
            <person name="Power M.L."/>
            <person name="Jones G."/>
            <person name="Ransome R.D."/>
            <person name="Dechmann D.K.N."/>
            <person name="Locatelli A.G."/>
            <person name="Puechmaille S.J."/>
            <person name="Fedrigo O."/>
            <person name="Jarvis E.D."/>
            <person name="Hiller M."/>
            <person name="Vernes S.C."/>
            <person name="Myers E.W."/>
            <person name="Teeling E.C."/>
        </authorList>
    </citation>
    <scope>NUCLEOTIDE SEQUENCE [LARGE SCALE GENOMIC DNA]</scope>
    <source>
        <strain evidence="2">Bat1K_MPI-CBG_1</strain>
    </source>
</reference>
<feature type="region of interest" description="Disordered" evidence="1">
    <location>
        <begin position="56"/>
        <end position="86"/>
    </location>
</feature>